<feature type="active site" evidence="3">
    <location>
        <position position="89"/>
    </location>
</feature>
<comment type="catalytic activity">
    <reaction evidence="3">
        <text>cyanate + hydrogencarbonate + 3 H(+) = NH4(+) + 2 CO2</text>
        <dbReference type="Rhea" id="RHEA:11120"/>
        <dbReference type="ChEBI" id="CHEBI:15378"/>
        <dbReference type="ChEBI" id="CHEBI:16526"/>
        <dbReference type="ChEBI" id="CHEBI:17544"/>
        <dbReference type="ChEBI" id="CHEBI:28938"/>
        <dbReference type="ChEBI" id="CHEBI:29195"/>
        <dbReference type="EC" id="4.2.1.104"/>
    </reaction>
</comment>
<evidence type="ECO:0000259" key="4">
    <source>
        <dbReference type="SMART" id="SM01116"/>
    </source>
</evidence>
<dbReference type="PANTHER" id="PTHR34186:SF2">
    <property type="entry name" value="CYANATE HYDRATASE"/>
    <property type="match status" value="1"/>
</dbReference>
<evidence type="ECO:0000313" key="6">
    <source>
        <dbReference type="Proteomes" id="UP000264310"/>
    </source>
</evidence>
<reference evidence="5 6" key="1">
    <citation type="submission" date="2018-08" db="EMBL/GenBank/DDBJ databases">
        <title>Fulvimarina sp. 85, whole genome shotgun sequence.</title>
        <authorList>
            <person name="Tuo L."/>
        </authorList>
    </citation>
    <scope>NUCLEOTIDE SEQUENCE [LARGE SCALE GENOMIC DNA]</scope>
    <source>
        <strain evidence="5 6">85</strain>
    </source>
</reference>
<sequence length="162" mass="18119">MKRAELTEKILDVKREKDLSWKAIAEEIGGYSQIFITTALLGNMPLPKPQAEKAAALFGLSASETKMLSEIPMRAEETQMPPQDPTLYRFYEAMLVFGPALKETLHEEFGDGIMSAIDFVLSMDRKEDPAGDRVVITMNGKFLPYKYHEPRDGAQASGAHPR</sequence>
<dbReference type="Proteomes" id="UP000264310">
    <property type="component" value="Unassembled WGS sequence"/>
</dbReference>
<dbReference type="HAMAP" id="MF_00535">
    <property type="entry name" value="Cyanate_hydrat"/>
    <property type="match status" value="1"/>
</dbReference>
<comment type="caution">
    <text evidence="5">The sequence shown here is derived from an EMBL/GenBank/DDBJ whole genome shotgun (WGS) entry which is preliminary data.</text>
</comment>
<feature type="active site" evidence="3">
    <location>
        <position position="92"/>
    </location>
</feature>
<comment type="function">
    <text evidence="1 3">Catalyzes the reaction of cyanate with bicarbonate to produce ammonia and carbon dioxide.</text>
</comment>
<evidence type="ECO:0000256" key="1">
    <source>
        <dbReference type="ARBA" id="ARBA00003561"/>
    </source>
</evidence>
<dbReference type="InterPro" id="IPR010982">
    <property type="entry name" value="Lambda_DNA-bd_dom_sf"/>
</dbReference>
<keyword evidence="2 3" id="KW-0456">Lyase</keyword>
<dbReference type="PANTHER" id="PTHR34186">
    <property type="entry name" value="CYANATE HYDRATASE"/>
    <property type="match status" value="1"/>
</dbReference>
<dbReference type="NCBIfam" id="NF002773">
    <property type="entry name" value="PRK02866.1"/>
    <property type="match status" value="1"/>
</dbReference>
<dbReference type="OrthoDB" id="9785870at2"/>
<dbReference type="RefSeq" id="WP_116683503.1">
    <property type="nucleotide sequence ID" value="NZ_QURL01000004.1"/>
</dbReference>
<dbReference type="SMART" id="SM01116">
    <property type="entry name" value="Cyanate_lyase"/>
    <property type="match status" value="1"/>
</dbReference>
<dbReference type="NCBIfam" id="TIGR00673">
    <property type="entry name" value="cynS"/>
    <property type="match status" value="1"/>
</dbReference>
<dbReference type="InterPro" id="IPR003712">
    <property type="entry name" value="Cyanate_lyase_C"/>
</dbReference>
<dbReference type="EC" id="4.2.1.104" evidence="3"/>
<evidence type="ECO:0000256" key="2">
    <source>
        <dbReference type="ARBA" id="ARBA00023239"/>
    </source>
</evidence>
<dbReference type="PIRSF" id="PIRSF001263">
    <property type="entry name" value="Cyanate_hydratas"/>
    <property type="match status" value="1"/>
</dbReference>
<dbReference type="SUPFAM" id="SSF47413">
    <property type="entry name" value="lambda repressor-like DNA-binding domains"/>
    <property type="match status" value="1"/>
</dbReference>
<name>A0A371X3H3_9HYPH</name>
<dbReference type="GO" id="GO:0008824">
    <property type="term" value="F:cyanate hydratase activity"/>
    <property type="evidence" value="ECO:0007669"/>
    <property type="project" value="UniProtKB-UniRule"/>
</dbReference>
<dbReference type="Pfam" id="PF21291">
    <property type="entry name" value="CYNS_N"/>
    <property type="match status" value="1"/>
</dbReference>
<proteinExistence type="inferred from homology"/>
<feature type="active site" evidence="3">
    <location>
        <position position="115"/>
    </location>
</feature>
<evidence type="ECO:0000313" key="5">
    <source>
        <dbReference type="EMBL" id="RFC63777.1"/>
    </source>
</evidence>
<dbReference type="PRINTS" id="PR01693">
    <property type="entry name" value="CYANASE"/>
</dbReference>
<gene>
    <name evidence="3 5" type="primary">cynS</name>
    <name evidence="5" type="ORF">DYI37_10795</name>
</gene>
<feature type="domain" description="Cyanate lyase C-terminal" evidence="4">
    <location>
        <begin position="76"/>
        <end position="147"/>
    </location>
</feature>
<protein>
    <recommendedName>
        <fullName evidence="3">Cyanate hydratase</fullName>
        <shortName evidence="3">Cyanase</shortName>
        <ecNumber evidence="3">4.2.1.104</ecNumber>
    </recommendedName>
    <alternativeName>
        <fullName evidence="3">Cyanate hydrolase</fullName>
    </alternativeName>
    <alternativeName>
        <fullName evidence="3">Cyanate lyase</fullName>
    </alternativeName>
</protein>
<accession>A0A371X3H3</accession>
<dbReference type="Gene3D" id="3.30.1160.10">
    <property type="entry name" value="Cyanate lyase, C-terminal domain"/>
    <property type="match status" value="1"/>
</dbReference>
<organism evidence="5 6">
    <name type="scientific">Fulvimarina endophytica</name>
    <dbReference type="NCBI Taxonomy" id="2293836"/>
    <lineage>
        <taxon>Bacteria</taxon>
        <taxon>Pseudomonadati</taxon>
        <taxon>Pseudomonadota</taxon>
        <taxon>Alphaproteobacteria</taxon>
        <taxon>Hyphomicrobiales</taxon>
        <taxon>Aurantimonadaceae</taxon>
        <taxon>Fulvimarina</taxon>
    </lineage>
</organism>
<dbReference type="EMBL" id="QURL01000004">
    <property type="protein sequence ID" value="RFC63777.1"/>
    <property type="molecule type" value="Genomic_DNA"/>
</dbReference>
<dbReference type="AlphaFoldDB" id="A0A371X3H3"/>
<evidence type="ECO:0000256" key="3">
    <source>
        <dbReference type="HAMAP-Rule" id="MF_00535"/>
    </source>
</evidence>
<dbReference type="GO" id="GO:0003677">
    <property type="term" value="F:DNA binding"/>
    <property type="evidence" value="ECO:0007669"/>
    <property type="project" value="InterPro"/>
</dbReference>
<dbReference type="SUPFAM" id="SSF55234">
    <property type="entry name" value="Cyanase C-terminal domain"/>
    <property type="match status" value="1"/>
</dbReference>
<keyword evidence="6" id="KW-1185">Reference proteome</keyword>
<dbReference type="CDD" id="cd00559">
    <property type="entry name" value="Cyanase_C"/>
    <property type="match status" value="1"/>
</dbReference>
<comment type="similarity">
    <text evidence="3">Belongs to the cyanase family.</text>
</comment>
<dbReference type="InterPro" id="IPR036581">
    <property type="entry name" value="Cyanate_lyase_C_sf"/>
</dbReference>
<dbReference type="Pfam" id="PF02560">
    <property type="entry name" value="Cyanate_lyase"/>
    <property type="match status" value="1"/>
</dbReference>
<dbReference type="Gene3D" id="1.10.260.40">
    <property type="entry name" value="lambda repressor-like DNA-binding domains"/>
    <property type="match status" value="1"/>
</dbReference>
<dbReference type="InterPro" id="IPR008076">
    <property type="entry name" value="Cyanase"/>
</dbReference>
<dbReference type="InterPro" id="IPR048564">
    <property type="entry name" value="CYNS_N"/>
</dbReference>